<evidence type="ECO:0008006" key="3">
    <source>
        <dbReference type="Google" id="ProtNLM"/>
    </source>
</evidence>
<dbReference type="AlphaFoldDB" id="A0A4E0QSU9"/>
<evidence type="ECO:0000313" key="1">
    <source>
        <dbReference type="EMBL" id="TGC10738.1"/>
    </source>
</evidence>
<accession>A0A4E0QSU9</accession>
<reference evidence="1 2" key="1">
    <citation type="submission" date="2017-11" db="EMBL/GenBank/DDBJ databases">
        <title>Isolation and Characterization of Methanogenic Archaea from Saline Meromictic Lake at Siberia.</title>
        <authorList>
            <person name="Shen Y."/>
            <person name="Huang H.-H."/>
            <person name="Lai M.-C."/>
            <person name="Chen S.-C."/>
        </authorList>
    </citation>
    <scope>NUCLEOTIDE SEQUENCE [LARGE SCALE GENOMIC DNA]</scope>
    <source>
        <strain evidence="1 2">SY-01</strain>
    </source>
</reference>
<name>A0A4E0QSU9_9EURY</name>
<gene>
    <name evidence="1" type="ORF">CUN85_04540</name>
</gene>
<comment type="caution">
    <text evidence="1">The sequence shown here is derived from an EMBL/GenBank/DDBJ whole genome shotgun (WGS) entry which is preliminary data.</text>
</comment>
<protein>
    <recommendedName>
        <fullName evidence="3">Rubrerythrin</fullName>
    </recommendedName>
</protein>
<keyword evidence="2" id="KW-1185">Reference proteome</keyword>
<proteinExistence type="predicted"/>
<dbReference type="OrthoDB" id="140697at2157"/>
<organism evidence="1 2">
    <name type="scientific">Methanolobus halotolerans</name>
    <dbReference type="NCBI Taxonomy" id="2052935"/>
    <lineage>
        <taxon>Archaea</taxon>
        <taxon>Methanobacteriati</taxon>
        <taxon>Methanobacteriota</taxon>
        <taxon>Stenosarchaea group</taxon>
        <taxon>Methanomicrobia</taxon>
        <taxon>Methanosarcinales</taxon>
        <taxon>Methanosarcinaceae</taxon>
        <taxon>Methanolobus</taxon>
    </lineage>
</organism>
<evidence type="ECO:0000313" key="2">
    <source>
        <dbReference type="Proteomes" id="UP000297295"/>
    </source>
</evidence>
<dbReference type="Proteomes" id="UP000297295">
    <property type="component" value="Unassembled WGS sequence"/>
</dbReference>
<sequence>MYWVEMEMEQMGTWEGRLEMMDENLEALEILSHDSDKHGSIVEKWLRKAAIAIPEDTPKGLPKHIFDFEGLTSQEIFSKIVKYEILAMNAYKDMKNADSDVIITLFEDENDRTEFLEDLGQLIKDEEKHTSICNKQIGGYMKIKY</sequence>
<dbReference type="EMBL" id="PGGK01000003">
    <property type="protein sequence ID" value="TGC10738.1"/>
    <property type="molecule type" value="Genomic_DNA"/>
</dbReference>